<organism evidence="1">
    <name type="scientific">viral metagenome</name>
    <dbReference type="NCBI Taxonomy" id="1070528"/>
    <lineage>
        <taxon>unclassified sequences</taxon>
        <taxon>metagenomes</taxon>
        <taxon>organismal metagenomes</taxon>
    </lineage>
</organism>
<dbReference type="AlphaFoldDB" id="A0A6H1ZIT4"/>
<evidence type="ECO:0000313" key="1">
    <source>
        <dbReference type="EMBL" id="QJA47227.1"/>
    </source>
</evidence>
<dbReference type="EMBL" id="MT142453">
    <property type="protein sequence ID" value="QJA81271.1"/>
    <property type="molecule type" value="Genomic_DNA"/>
</dbReference>
<reference evidence="1" key="1">
    <citation type="submission" date="2020-03" db="EMBL/GenBank/DDBJ databases">
        <title>The deep terrestrial virosphere.</title>
        <authorList>
            <person name="Holmfeldt K."/>
            <person name="Nilsson E."/>
            <person name="Simone D."/>
            <person name="Lopez-Fernandez M."/>
            <person name="Wu X."/>
            <person name="de Brujin I."/>
            <person name="Lundin D."/>
            <person name="Andersson A."/>
            <person name="Bertilsson S."/>
            <person name="Dopson M."/>
        </authorList>
    </citation>
    <scope>NUCLEOTIDE SEQUENCE</scope>
    <source>
        <strain evidence="3">MM415A00561</strain>
        <strain evidence="2">MM415B00894</strain>
        <strain evidence="1">TM448A00624</strain>
        <strain evidence="4">TM448B00723</strain>
    </source>
</reference>
<evidence type="ECO:0000313" key="4">
    <source>
        <dbReference type="EMBL" id="QJH96417.1"/>
    </source>
</evidence>
<sequence>MNPERARRALWRLMRATEGEVETAAREASRALEGASEATVRDIVRASVADMGDRVSHEIQRRIEQSVRLGGRAGFGALGGGDPAAARWLERNQDALVARFSPSIVGSQQRVLRQGLAQVETVIRSGRSAQQAAYAMRERAGYTPRVGAAQAAQQAAQAAKQAVLAAGPVAQRRYGAYLARLERYAARLGQQMDRVPGASMRGATIETAARIQEAVDRLRPDLVDESMRWHVYHKEAYHLRMTARTEMSRAYNGTFVESAESLGAERVRWVVNKVRHVPDICDDLGMSHGPGETGQGVYRIGALPELPAHPNCLCYWEYVIE</sequence>
<accession>A0A6H1ZIT4</accession>
<protein>
    <submittedName>
        <fullName evidence="1">Putative head morphogenesis protein</fullName>
    </submittedName>
</protein>
<proteinExistence type="predicted"/>
<dbReference type="EMBL" id="MT144650">
    <property type="protein sequence ID" value="QJH96417.1"/>
    <property type="molecule type" value="Genomic_DNA"/>
</dbReference>
<name>A0A6H1ZIT4_9ZZZZ</name>
<gene>
    <name evidence="3" type="ORF">MM415A00561_0019</name>
    <name evidence="2" type="ORF">MM415B00894_0020</name>
    <name evidence="1" type="ORF">TM448A00624_0006</name>
    <name evidence="4" type="ORF">TM448B00723_0020</name>
</gene>
<evidence type="ECO:0000313" key="2">
    <source>
        <dbReference type="EMBL" id="QJA61765.1"/>
    </source>
</evidence>
<dbReference type="EMBL" id="MT141452">
    <property type="protein sequence ID" value="QJA61765.1"/>
    <property type="molecule type" value="Genomic_DNA"/>
</dbReference>
<evidence type="ECO:0000313" key="3">
    <source>
        <dbReference type="EMBL" id="QJA81271.1"/>
    </source>
</evidence>
<dbReference type="EMBL" id="MT144036">
    <property type="protein sequence ID" value="QJA47227.1"/>
    <property type="molecule type" value="Genomic_DNA"/>
</dbReference>